<sequence length="124" mass="13309">MATGTARFRPVAAYAQVAPVASKPPTLYEVLRVKETASVVEIKAAYRSLAKRLHPDASGGGSDDSVSGFIEIHRAYATLSDPAERARYDLSIGVGGWPSAASPHNGGGFGGRFQTRRWETDQCW</sequence>
<evidence type="ECO:0000313" key="2">
    <source>
        <dbReference type="EMBL" id="VVW67457.1"/>
    </source>
</evidence>
<feature type="domain" description="J" evidence="1">
    <location>
        <begin position="26"/>
        <end position="92"/>
    </location>
</feature>
<dbReference type="PANTHER" id="PTHR45432">
    <property type="entry name" value="CHAPERONE PROTEIN DNAJ 11, CHLOROPLASTIC-LIKE"/>
    <property type="match status" value="1"/>
</dbReference>
<dbReference type="EMBL" id="LR721786">
    <property type="protein sequence ID" value="VVW67457.1"/>
    <property type="molecule type" value="Genomic_DNA"/>
</dbReference>
<dbReference type="Pfam" id="PF00226">
    <property type="entry name" value="DnaJ"/>
    <property type="match status" value="1"/>
</dbReference>
<evidence type="ECO:0000259" key="1">
    <source>
        <dbReference type="PROSITE" id="PS50076"/>
    </source>
</evidence>
<gene>
    <name evidence="2" type="ORF">NYM_LOCUS25530</name>
</gene>
<name>A0A5K1G324_9MAGN</name>
<proteinExistence type="predicted"/>
<dbReference type="CDD" id="cd06257">
    <property type="entry name" value="DnaJ"/>
    <property type="match status" value="1"/>
</dbReference>
<reference evidence="2" key="1">
    <citation type="submission" date="2019-09" db="EMBL/GenBank/DDBJ databases">
        <authorList>
            <person name="Zhang L."/>
        </authorList>
    </citation>
    <scope>NUCLEOTIDE SEQUENCE</scope>
</reference>
<organism evidence="2">
    <name type="scientific">Nymphaea colorata</name>
    <name type="common">pocket water lily</name>
    <dbReference type="NCBI Taxonomy" id="210225"/>
    <lineage>
        <taxon>Eukaryota</taxon>
        <taxon>Viridiplantae</taxon>
        <taxon>Streptophyta</taxon>
        <taxon>Embryophyta</taxon>
        <taxon>Tracheophyta</taxon>
        <taxon>Spermatophyta</taxon>
        <taxon>Magnoliopsida</taxon>
        <taxon>Nymphaeales</taxon>
        <taxon>Nymphaeaceae</taxon>
        <taxon>Nymphaea</taxon>
    </lineage>
</organism>
<dbReference type="InterPro" id="IPR036869">
    <property type="entry name" value="J_dom_sf"/>
</dbReference>
<dbReference type="AlphaFoldDB" id="A0A5K1G324"/>
<protein>
    <recommendedName>
        <fullName evidence="1">J domain-containing protein</fullName>
    </recommendedName>
</protein>
<dbReference type="Gramene" id="NC8G0216060.1">
    <property type="protein sequence ID" value="NC8G0216060.1:cds"/>
    <property type="gene ID" value="NC8G0216060"/>
</dbReference>
<dbReference type="SUPFAM" id="SSF46565">
    <property type="entry name" value="Chaperone J-domain"/>
    <property type="match status" value="1"/>
</dbReference>
<dbReference type="Gene3D" id="1.10.287.110">
    <property type="entry name" value="DnaJ domain"/>
    <property type="match status" value="1"/>
</dbReference>
<dbReference type="SMART" id="SM00271">
    <property type="entry name" value="DnaJ"/>
    <property type="match status" value="1"/>
</dbReference>
<dbReference type="PANTHER" id="PTHR45432:SF2">
    <property type="entry name" value="CHAPERONE PROTEIN DNAJ 11, CHLOROPLASTIC"/>
    <property type="match status" value="1"/>
</dbReference>
<dbReference type="PROSITE" id="PS50076">
    <property type="entry name" value="DNAJ_2"/>
    <property type="match status" value="1"/>
</dbReference>
<dbReference type="InterPro" id="IPR018253">
    <property type="entry name" value="DnaJ_domain_CS"/>
</dbReference>
<dbReference type="PRINTS" id="PR00625">
    <property type="entry name" value="JDOMAIN"/>
</dbReference>
<dbReference type="InterPro" id="IPR001623">
    <property type="entry name" value="DnaJ_domain"/>
</dbReference>
<accession>A0A5K1G324</accession>
<dbReference type="PROSITE" id="PS00636">
    <property type="entry name" value="DNAJ_1"/>
    <property type="match status" value="1"/>
</dbReference>